<dbReference type="InterPro" id="IPR026906">
    <property type="entry name" value="LRR_5"/>
</dbReference>
<organism evidence="4 5">
    <name type="scientific">Flammeovirga pectinis</name>
    <dbReference type="NCBI Taxonomy" id="2494373"/>
    <lineage>
        <taxon>Bacteria</taxon>
        <taxon>Pseudomonadati</taxon>
        <taxon>Bacteroidota</taxon>
        <taxon>Cytophagia</taxon>
        <taxon>Cytophagales</taxon>
        <taxon>Flammeovirgaceae</taxon>
        <taxon>Flammeovirga</taxon>
    </lineage>
</organism>
<dbReference type="GO" id="GO:0030313">
    <property type="term" value="C:cell envelope"/>
    <property type="evidence" value="ECO:0007669"/>
    <property type="project" value="UniProtKB-SubCell"/>
</dbReference>
<dbReference type="KEGG" id="fll:EI427_24660"/>
<evidence type="ECO:0000256" key="2">
    <source>
        <dbReference type="SAM" id="SignalP"/>
    </source>
</evidence>
<dbReference type="OrthoDB" id="9809781at2"/>
<dbReference type="InterPro" id="IPR026444">
    <property type="entry name" value="Secre_tail"/>
</dbReference>
<dbReference type="InterPro" id="IPR042229">
    <property type="entry name" value="Listeria/Bacterioides_rpt_sf"/>
</dbReference>
<name>A0A3S9PB14_9BACT</name>
<protein>
    <submittedName>
        <fullName evidence="4">T9SS type A sorting domain-containing protein</fullName>
    </submittedName>
</protein>
<evidence type="ECO:0000259" key="3">
    <source>
        <dbReference type="Pfam" id="PF18962"/>
    </source>
</evidence>
<evidence type="ECO:0000313" key="4">
    <source>
        <dbReference type="EMBL" id="AZQ65406.1"/>
    </source>
</evidence>
<dbReference type="Gene3D" id="3.40.50.12480">
    <property type="match status" value="1"/>
</dbReference>
<dbReference type="Pfam" id="PF18962">
    <property type="entry name" value="Por_Secre_tail"/>
    <property type="match status" value="1"/>
</dbReference>
<gene>
    <name evidence="4" type="ORF">EI427_24660</name>
</gene>
<dbReference type="Proteomes" id="UP000267268">
    <property type="component" value="Chromosome 2"/>
</dbReference>
<dbReference type="InterPro" id="IPR032675">
    <property type="entry name" value="LRR_dom_sf"/>
</dbReference>
<dbReference type="RefSeq" id="WP_126620087.1">
    <property type="nucleotide sequence ID" value="NZ_CP034563.1"/>
</dbReference>
<dbReference type="Pfam" id="PF13306">
    <property type="entry name" value="LRR_5"/>
    <property type="match status" value="1"/>
</dbReference>
<reference evidence="4 5" key="1">
    <citation type="submission" date="2018-12" db="EMBL/GenBank/DDBJ databases">
        <title>Flammeovirga pectinis sp. nov., isolated from the gut of the Korean scallop, Patinopecten yessoensis.</title>
        <authorList>
            <person name="Bae J.-W."/>
            <person name="Jeong Y.-S."/>
            <person name="Kang W."/>
        </authorList>
    </citation>
    <scope>NUCLEOTIDE SEQUENCE [LARGE SCALE GENOMIC DNA]</scope>
    <source>
        <strain evidence="4 5">L12M1</strain>
    </source>
</reference>
<evidence type="ECO:0000256" key="1">
    <source>
        <dbReference type="ARBA" id="ARBA00004196"/>
    </source>
</evidence>
<dbReference type="Pfam" id="PF09479">
    <property type="entry name" value="Flg_new"/>
    <property type="match status" value="2"/>
</dbReference>
<proteinExistence type="predicted"/>
<evidence type="ECO:0000313" key="5">
    <source>
        <dbReference type="Proteomes" id="UP000267268"/>
    </source>
</evidence>
<dbReference type="InterPro" id="IPR013378">
    <property type="entry name" value="InlB-like_B-rpt"/>
</dbReference>
<dbReference type="EMBL" id="CP034563">
    <property type="protein sequence ID" value="AZQ65406.1"/>
    <property type="molecule type" value="Genomic_DNA"/>
</dbReference>
<sequence length="597" mass="66565">MKKLLNLIFVFVITTSTVFSQYTLTDSDVVVTSGRLVSCSYSFSDTDIIIPSTLDNQTVTIIGTSAFENKGITSVKLPSTLTDFEVACFRNNALTSIVIPNSVTRIENFIFEDNNINSITFPSTLKEIGNQAFYDNQLTTVSIPNTVTSISPNAFGNNSSLSSVTLPTHPNSLYSYTWAEVNNPTNTNVTSFTDFTKGFSATINFNGIRVTGLVNGEDNIAIAVTGDLSSSTTYNNGDTYTVEVPVGSDIVITPSKTGKVFTPTSYSYTNLTANKSAQDFQQYYTITYHNTYGVANTNNTTFNPIHNNVTIPITDLAYDSRNGYTFGGWYTESTFTNSKTQFTNADRTDISLYAKWILIDYRISYENLPSNVTNPNPSTYTIESPDIILQELATTAFYTFYGWYHDGFFKNLVGEGVVAIPNGSTGFVEFTLDFCYNITINYENVFNATNPNPAYFHCKSDAITLQNLVRENYSFLGWYSDAELTQPVIGEAVEANPTNLAIRTYYAKWSEEGVTSLEDRLQNLINVYPNPVNDQLTLDLSSLKEKVTLNIYTIDNKLLKTIDLHKTNQIPFNYTKGIYLIEIINQKTSIIKKIIKN</sequence>
<accession>A0A3S9PB14</accession>
<comment type="subcellular location">
    <subcellularLocation>
        <location evidence="1">Cell envelope</location>
    </subcellularLocation>
</comment>
<feature type="signal peptide" evidence="2">
    <location>
        <begin position="1"/>
        <end position="20"/>
    </location>
</feature>
<keyword evidence="5" id="KW-1185">Reference proteome</keyword>
<dbReference type="Gene3D" id="2.60.40.4270">
    <property type="entry name" value="Listeria-Bacteroides repeat domain"/>
    <property type="match status" value="2"/>
</dbReference>
<dbReference type="NCBIfam" id="TIGR02543">
    <property type="entry name" value="List_Bact_rpt"/>
    <property type="match status" value="1"/>
</dbReference>
<feature type="domain" description="Secretion system C-terminal sorting" evidence="3">
    <location>
        <begin position="527"/>
        <end position="595"/>
    </location>
</feature>
<dbReference type="NCBIfam" id="TIGR04183">
    <property type="entry name" value="Por_Secre_tail"/>
    <property type="match status" value="1"/>
</dbReference>
<feature type="chain" id="PRO_5019130646" evidence="2">
    <location>
        <begin position="21"/>
        <end position="597"/>
    </location>
</feature>
<dbReference type="AlphaFoldDB" id="A0A3S9PB14"/>
<keyword evidence="2" id="KW-0732">Signal</keyword>
<dbReference type="Gene3D" id="3.80.10.10">
    <property type="entry name" value="Ribonuclease Inhibitor"/>
    <property type="match status" value="1"/>
</dbReference>